<dbReference type="EMBL" id="HBUE01096999">
    <property type="protein sequence ID" value="CAG6483536.1"/>
    <property type="molecule type" value="Transcribed_RNA"/>
</dbReference>
<feature type="compositionally biased region" description="Low complexity" evidence="1">
    <location>
        <begin position="56"/>
        <end position="71"/>
    </location>
</feature>
<protein>
    <submittedName>
        <fullName evidence="2">(northern house mosquito) hypothetical protein</fullName>
    </submittedName>
</protein>
<dbReference type="AlphaFoldDB" id="A0A8D8FTZ3"/>
<proteinExistence type="predicted"/>
<feature type="compositionally biased region" description="Basic residues" evidence="1">
    <location>
        <begin position="8"/>
        <end position="19"/>
    </location>
</feature>
<feature type="compositionally biased region" description="Basic residues" evidence="1">
    <location>
        <begin position="72"/>
        <end position="81"/>
    </location>
</feature>
<reference evidence="2" key="1">
    <citation type="submission" date="2021-05" db="EMBL/GenBank/DDBJ databases">
        <authorList>
            <person name="Alioto T."/>
            <person name="Alioto T."/>
            <person name="Gomez Garrido J."/>
        </authorList>
    </citation>
    <scope>NUCLEOTIDE SEQUENCE</scope>
</reference>
<feature type="region of interest" description="Disordered" evidence="1">
    <location>
        <begin position="54"/>
        <end position="81"/>
    </location>
</feature>
<evidence type="ECO:0000313" key="2">
    <source>
        <dbReference type="EMBL" id="CAG6483536.1"/>
    </source>
</evidence>
<evidence type="ECO:0000256" key="1">
    <source>
        <dbReference type="SAM" id="MobiDB-lite"/>
    </source>
</evidence>
<accession>A0A8D8FTZ3</accession>
<feature type="region of interest" description="Disordered" evidence="1">
    <location>
        <begin position="1"/>
        <end position="32"/>
    </location>
</feature>
<name>A0A8D8FTZ3_CULPI</name>
<organism evidence="2">
    <name type="scientific">Culex pipiens</name>
    <name type="common">House mosquito</name>
    <dbReference type="NCBI Taxonomy" id="7175"/>
    <lineage>
        <taxon>Eukaryota</taxon>
        <taxon>Metazoa</taxon>
        <taxon>Ecdysozoa</taxon>
        <taxon>Arthropoda</taxon>
        <taxon>Hexapoda</taxon>
        <taxon>Insecta</taxon>
        <taxon>Pterygota</taxon>
        <taxon>Neoptera</taxon>
        <taxon>Endopterygota</taxon>
        <taxon>Diptera</taxon>
        <taxon>Nematocera</taxon>
        <taxon>Culicoidea</taxon>
        <taxon>Culicidae</taxon>
        <taxon>Culicinae</taxon>
        <taxon>Culicini</taxon>
        <taxon>Culex</taxon>
        <taxon>Culex</taxon>
    </lineage>
</organism>
<sequence>MISLSVRSRIRKRKSRQQLRRSSDRIDSSAQTKRSYCETTTVRCRPARRINRVRVSKSTQTTSSRSRLTLNNRKRRKEKKVKTIRLKTVVPKTVVDQCTA</sequence>